<feature type="transmembrane region" description="Helical" evidence="11">
    <location>
        <begin position="804"/>
        <end position="825"/>
    </location>
</feature>
<dbReference type="FunFam" id="2.70.150.10:FF:000002">
    <property type="entry name" value="Copper-transporting ATPase 1, putative"/>
    <property type="match status" value="1"/>
</dbReference>
<dbReference type="InterPro" id="IPR059000">
    <property type="entry name" value="ATPase_P-type_domA"/>
</dbReference>
<feature type="transmembrane region" description="Helical" evidence="11">
    <location>
        <begin position="425"/>
        <end position="448"/>
    </location>
</feature>
<sequence>MASSSAATERVLHLASEGADAIEGADAKEATSNVTKLLVEGMTCSACTGAVDGVLSNIDGVESVSVALLPEGSAEVRFDPNKTGPRAFVNAVEDAGFDAKIASGDEARSSKSASAVEAEAYRSLCSASLVFTIPVFLLNMVLPRVEMFAWLYAGFVREVSLATFVKWALATPVQFHVANRFHRGAYKSLKNGAANMDVLVSLATNVAYFASVYVIFHCVSTGHVFGRDFFDTSTMLVTFILLGKYLESSAKGKTSEAISKLCNLTPNTAVLLKEVPGSDPTRKEYEETTISSSLIHRGDLLKALPGSRIAADGVLVDGKNVHVDESMITGESLPIRKNVNDEVLGGTLNTGSAFIMRAVRVGADASLSQIVKLVENAQVKKAPIQAFADKVSNVFVPVVVFLAFITWIAWYTFCPEQWIPEDETRTLFTMMFGIAVLVTACPCALGLATPTAVMVGTGVGATNGILMKGADGLERAGQVTILVFDKTGTLTVGNPSVVGFRIFGNIGDEEYLKIVAAAESQSEHPIAKAVLKFAKHKLGFEGYEEGAQNGNGMNLPAAEEVEIVPGEGLRCRFNGAEVLIGSKKLLESAGVAIVSDVAAYVGQVQRDACTCVLVAMKGEVMGSFAITDPIRPEAAGVVAALSRMGVQSHLVTGDNWQTARAIAAECGIVSVHAEVSPAGKAGKIEELKAPPMRKTLKGTVEVARRAAPVVAMVGDGINDAPALAAADVGIAIGAGTDIAIEAADFVLMRSDLEDVVTAVDLSRKTFRQIRLNYVWACVYNFLAIPLAAGLLYPKTRMQAPPWVAGAAMAFSSVSVVLSSLSLRYYERPMRVLREIGIANETEMLFRRW</sequence>
<dbReference type="InterPro" id="IPR001757">
    <property type="entry name" value="P_typ_ATPase"/>
</dbReference>
<evidence type="ECO:0000256" key="1">
    <source>
        <dbReference type="ARBA" id="ARBA00004370"/>
    </source>
</evidence>
<evidence type="ECO:0000256" key="4">
    <source>
        <dbReference type="ARBA" id="ARBA00022692"/>
    </source>
</evidence>
<keyword evidence="6 11" id="KW-0547">Nucleotide-binding</keyword>
<dbReference type="GO" id="GO:0016887">
    <property type="term" value="F:ATP hydrolysis activity"/>
    <property type="evidence" value="ECO:0007669"/>
    <property type="project" value="InterPro"/>
</dbReference>
<evidence type="ECO:0000256" key="8">
    <source>
        <dbReference type="ARBA" id="ARBA00022967"/>
    </source>
</evidence>
<dbReference type="GO" id="GO:0140581">
    <property type="term" value="F:P-type monovalent copper transporter activity"/>
    <property type="evidence" value="ECO:0007669"/>
    <property type="project" value="UniProtKB-EC"/>
</dbReference>
<dbReference type="PROSITE" id="PS01047">
    <property type="entry name" value="HMA_1"/>
    <property type="match status" value="1"/>
</dbReference>
<protein>
    <recommendedName>
        <fullName evidence="2">P-type Cu(+) transporter</fullName>
        <ecNumber evidence="2">7.2.2.8</ecNumber>
    </recommendedName>
</protein>
<dbReference type="SUPFAM" id="SSF56784">
    <property type="entry name" value="HAD-like"/>
    <property type="match status" value="1"/>
</dbReference>
<keyword evidence="4 11" id="KW-0812">Transmembrane</keyword>
<keyword evidence="5 11" id="KW-0479">Metal-binding</keyword>
<keyword evidence="8" id="KW-1278">Translocase</keyword>
<evidence type="ECO:0000256" key="7">
    <source>
        <dbReference type="ARBA" id="ARBA00022840"/>
    </source>
</evidence>
<feature type="domain" description="HMA" evidence="12">
    <location>
        <begin position="33"/>
        <end position="100"/>
    </location>
</feature>
<dbReference type="Pfam" id="PF00122">
    <property type="entry name" value="E1-E2_ATPase"/>
    <property type="match status" value="1"/>
</dbReference>
<dbReference type="SFLD" id="SFLDS00003">
    <property type="entry name" value="Haloacid_Dehalogenase"/>
    <property type="match status" value="1"/>
</dbReference>
<dbReference type="GO" id="GO:0005524">
    <property type="term" value="F:ATP binding"/>
    <property type="evidence" value="ECO:0007669"/>
    <property type="project" value="UniProtKB-UniRule"/>
</dbReference>
<dbReference type="SUPFAM" id="SSF81653">
    <property type="entry name" value="Calcium ATPase, transduction domain A"/>
    <property type="match status" value="1"/>
</dbReference>
<dbReference type="Proteomes" id="UP000001876">
    <property type="component" value="Unassembled WGS sequence"/>
</dbReference>
<feature type="transmembrane region" description="Helical" evidence="11">
    <location>
        <begin position="120"/>
        <end position="142"/>
    </location>
</feature>
<gene>
    <name evidence="13" type="ORF">MICPUCDRAFT_58940</name>
</gene>
<dbReference type="InterPro" id="IPR023298">
    <property type="entry name" value="ATPase_P-typ_TM_dom_sf"/>
</dbReference>
<dbReference type="Gene3D" id="2.70.150.10">
    <property type="entry name" value="Calcium-transporting ATPase, cytoplasmic transduction domain A"/>
    <property type="match status" value="1"/>
</dbReference>
<dbReference type="EC" id="7.2.2.8" evidence="2"/>
<feature type="transmembrane region" description="Helical" evidence="11">
    <location>
        <begin position="194"/>
        <end position="216"/>
    </location>
</feature>
<dbReference type="PROSITE" id="PS00154">
    <property type="entry name" value="ATPASE_E1_E2"/>
    <property type="match status" value="1"/>
</dbReference>
<evidence type="ECO:0000256" key="5">
    <source>
        <dbReference type="ARBA" id="ARBA00022723"/>
    </source>
</evidence>
<dbReference type="PRINTS" id="PR00119">
    <property type="entry name" value="CATATPASE"/>
</dbReference>
<dbReference type="GO" id="GO:0016020">
    <property type="term" value="C:membrane"/>
    <property type="evidence" value="ECO:0007669"/>
    <property type="project" value="UniProtKB-SubCell"/>
</dbReference>
<dbReference type="Pfam" id="PF00403">
    <property type="entry name" value="HMA"/>
    <property type="match status" value="1"/>
</dbReference>
<evidence type="ECO:0000256" key="11">
    <source>
        <dbReference type="RuleBase" id="RU362081"/>
    </source>
</evidence>
<dbReference type="GO" id="GO:0046872">
    <property type="term" value="F:metal ion binding"/>
    <property type="evidence" value="ECO:0007669"/>
    <property type="project" value="UniProtKB-KW"/>
</dbReference>
<dbReference type="Gene3D" id="3.30.70.100">
    <property type="match status" value="1"/>
</dbReference>
<dbReference type="RefSeq" id="XP_003059255.1">
    <property type="nucleotide sequence ID" value="XM_003059209.1"/>
</dbReference>
<dbReference type="CDD" id="cd02094">
    <property type="entry name" value="P-type_ATPase_Cu-like"/>
    <property type="match status" value="1"/>
</dbReference>
<dbReference type="Pfam" id="PF00702">
    <property type="entry name" value="Hydrolase"/>
    <property type="match status" value="1"/>
</dbReference>
<dbReference type="InterPro" id="IPR008250">
    <property type="entry name" value="ATPase_P-typ_transduc_dom_A_sf"/>
</dbReference>
<dbReference type="CDD" id="cd00371">
    <property type="entry name" value="HMA"/>
    <property type="match status" value="1"/>
</dbReference>
<dbReference type="GeneID" id="9685002"/>
<dbReference type="SFLD" id="SFLDF00027">
    <property type="entry name" value="p-type_atpase"/>
    <property type="match status" value="1"/>
</dbReference>
<proteinExistence type="inferred from homology"/>
<keyword evidence="9 11" id="KW-1133">Transmembrane helix</keyword>
<reference evidence="13 14" key="1">
    <citation type="journal article" date="2009" name="Science">
        <title>Green evolution and dynamic adaptations revealed by genomes of the marine picoeukaryotes Micromonas.</title>
        <authorList>
            <person name="Worden A.Z."/>
            <person name="Lee J.H."/>
            <person name="Mock T."/>
            <person name="Rouze P."/>
            <person name="Simmons M.P."/>
            <person name="Aerts A.L."/>
            <person name="Allen A.E."/>
            <person name="Cuvelier M.L."/>
            <person name="Derelle E."/>
            <person name="Everett M.V."/>
            <person name="Foulon E."/>
            <person name="Grimwood J."/>
            <person name="Gundlach H."/>
            <person name="Henrissat B."/>
            <person name="Napoli C."/>
            <person name="McDonald S.M."/>
            <person name="Parker M.S."/>
            <person name="Rombauts S."/>
            <person name="Salamov A."/>
            <person name="Von Dassow P."/>
            <person name="Badger J.H."/>
            <person name="Coutinho P.M."/>
            <person name="Demir E."/>
            <person name="Dubchak I."/>
            <person name="Gentemann C."/>
            <person name="Eikrem W."/>
            <person name="Gready J.E."/>
            <person name="John U."/>
            <person name="Lanier W."/>
            <person name="Lindquist E.A."/>
            <person name="Lucas S."/>
            <person name="Mayer K.F."/>
            <person name="Moreau H."/>
            <person name="Not F."/>
            <person name="Otillar R."/>
            <person name="Panaud O."/>
            <person name="Pangilinan J."/>
            <person name="Paulsen I."/>
            <person name="Piegu B."/>
            <person name="Poliakov A."/>
            <person name="Robbens S."/>
            <person name="Schmutz J."/>
            <person name="Toulza E."/>
            <person name="Wyss T."/>
            <person name="Zelensky A."/>
            <person name="Zhou K."/>
            <person name="Armbrust E.V."/>
            <person name="Bhattacharya D."/>
            <person name="Goodenough U.W."/>
            <person name="Van de Peer Y."/>
            <person name="Grigoriev I.V."/>
        </authorList>
    </citation>
    <scope>NUCLEOTIDE SEQUENCE [LARGE SCALE GENOMIC DNA]</scope>
    <source>
        <strain evidence="13 14">CCMP1545</strain>
    </source>
</reference>
<evidence type="ECO:0000256" key="9">
    <source>
        <dbReference type="ARBA" id="ARBA00022989"/>
    </source>
</evidence>
<dbReference type="Gene3D" id="3.40.1110.10">
    <property type="entry name" value="Calcium-transporting ATPase, cytoplasmic domain N"/>
    <property type="match status" value="2"/>
</dbReference>
<dbReference type="PANTHER" id="PTHR46594:SF4">
    <property type="entry name" value="P-TYPE CATION-TRANSPORTING ATPASE"/>
    <property type="match status" value="1"/>
</dbReference>
<dbReference type="InterPro" id="IPR023299">
    <property type="entry name" value="ATPase_P-typ_cyto_dom_N"/>
</dbReference>
<dbReference type="SFLD" id="SFLDG00002">
    <property type="entry name" value="C1.7:_P-type_atpase_like"/>
    <property type="match status" value="1"/>
</dbReference>
<dbReference type="InterPro" id="IPR018303">
    <property type="entry name" value="ATPase_P-typ_P_site"/>
</dbReference>
<dbReference type="InterPro" id="IPR036163">
    <property type="entry name" value="HMA_dom_sf"/>
</dbReference>
<dbReference type="NCBIfam" id="TIGR01525">
    <property type="entry name" value="ATPase-IB_hvy"/>
    <property type="match status" value="1"/>
</dbReference>
<dbReference type="NCBIfam" id="TIGR01494">
    <property type="entry name" value="ATPase_P-type"/>
    <property type="match status" value="2"/>
</dbReference>
<dbReference type="STRING" id="564608.C1MUU8"/>
<dbReference type="SUPFAM" id="SSF55008">
    <property type="entry name" value="HMA, heavy metal-associated domain"/>
    <property type="match status" value="1"/>
</dbReference>
<dbReference type="InterPro" id="IPR023214">
    <property type="entry name" value="HAD_sf"/>
</dbReference>
<keyword evidence="3" id="KW-0813">Transport</keyword>
<evidence type="ECO:0000313" key="14">
    <source>
        <dbReference type="Proteomes" id="UP000001876"/>
    </source>
</evidence>
<dbReference type="OrthoDB" id="432719at2759"/>
<keyword evidence="7 11" id="KW-0067">ATP-binding</keyword>
<dbReference type="PANTHER" id="PTHR46594">
    <property type="entry name" value="P-TYPE CATION-TRANSPORTING ATPASE"/>
    <property type="match status" value="1"/>
</dbReference>
<dbReference type="AlphaFoldDB" id="C1MUU8"/>
<accession>C1MUU8</accession>
<dbReference type="InterPro" id="IPR006121">
    <property type="entry name" value="HMA_dom"/>
</dbReference>
<comment type="subcellular location">
    <subcellularLocation>
        <location evidence="1 11">Membrane</location>
    </subcellularLocation>
</comment>
<dbReference type="eggNOG" id="KOG0207">
    <property type="taxonomic scope" value="Eukaryota"/>
</dbReference>
<dbReference type="InterPro" id="IPR017969">
    <property type="entry name" value="Heavy-metal-associated_CS"/>
</dbReference>
<dbReference type="FunFam" id="3.30.70.100:FF:000001">
    <property type="entry name" value="ATPase copper transporting beta"/>
    <property type="match status" value="1"/>
</dbReference>
<dbReference type="EMBL" id="GG663740">
    <property type="protein sequence ID" value="EEH56387.1"/>
    <property type="molecule type" value="Genomic_DNA"/>
</dbReference>
<organism evidence="14">
    <name type="scientific">Micromonas pusilla (strain CCMP1545)</name>
    <name type="common">Picoplanktonic green alga</name>
    <dbReference type="NCBI Taxonomy" id="564608"/>
    <lineage>
        <taxon>Eukaryota</taxon>
        <taxon>Viridiplantae</taxon>
        <taxon>Chlorophyta</taxon>
        <taxon>Mamiellophyceae</taxon>
        <taxon>Mamiellales</taxon>
        <taxon>Mamiellaceae</taxon>
        <taxon>Micromonas</taxon>
    </lineage>
</organism>
<evidence type="ECO:0000259" key="12">
    <source>
        <dbReference type="PROSITE" id="PS50846"/>
    </source>
</evidence>
<feature type="transmembrane region" description="Helical" evidence="11">
    <location>
        <begin position="773"/>
        <end position="792"/>
    </location>
</feature>
<keyword evidence="14" id="KW-1185">Reference proteome</keyword>
<dbReference type="InterPro" id="IPR036412">
    <property type="entry name" value="HAD-like_sf"/>
</dbReference>
<evidence type="ECO:0000256" key="10">
    <source>
        <dbReference type="ARBA" id="ARBA00023136"/>
    </source>
</evidence>
<feature type="transmembrane region" description="Helical" evidence="11">
    <location>
        <begin position="394"/>
        <end position="413"/>
    </location>
</feature>
<evidence type="ECO:0000313" key="13">
    <source>
        <dbReference type="EMBL" id="EEH56387.1"/>
    </source>
</evidence>
<evidence type="ECO:0000256" key="6">
    <source>
        <dbReference type="ARBA" id="ARBA00022741"/>
    </source>
</evidence>
<dbReference type="OMA" id="ACGMNMV"/>
<dbReference type="PROSITE" id="PS50846">
    <property type="entry name" value="HMA_2"/>
    <property type="match status" value="1"/>
</dbReference>
<keyword evidence="10 11" id="KW-0472">Membrane</keyword>
<dbReference type="KEGG" id="mpp:MICPUCDRAFT_58940"/>
<evidence type="ECO:0000256" key="3">
    <source>
        <dbReference type="ARBA" id="ARBA00022448"/>
    </source>
</evidence>
<dbReference type="Gene3D" id="3.40.50.1000">
    <property type="entry name" value="HAD superfamily/HAD-like"/>
    <property type="match status" value="1"/>
</dbReference>
<comment type="similarity">
    <text evidence="11">Belongs to the cation transport ATPase (P-type) (TC 3.A.3) family. Type IB subfamily.</text>
</comment>
<dbReference type="SUPFAM" id="SSF81665">
    <property type="entry name" value="Calcium ATPase, transmembrane domain M"/>
    <property type="match status" value="1"/>
</dbReference>
<dbReference type="PRINTS" id="PR00120">
    <property type="entry name" value="HATPASE"/>
</dbReference>
<dbReference type="InterPro" id="IPR027256">
    <property type="entry name" value="P-typ_ATPase_IB"/>
</dbReference>
<name>C1MUU8_MICPC</name>
<dbReference type="InterPro" id="IPR044492">
    <property type="entry name" value="P_typ_ATPase_HD_dom"/>
</dbReference>
<evidence type="ECO:0000256" key="2">
    <source>
        <dbReference type="ARBA" id="ARBA00012517"/>
    </source>
</evidence>